<dbReference type="Pfam" id="PF14765">
    <property type="entry name" value="PS-DH"/>
    <property type="match status" value="1"/>
</dbReference>
<evidence type="ECO:0000313" key="14">
    <source>
        <dbReference type="Proteomes" id="UP001183535"/>
    </source>
</evidence>
<dbReference type="PROSITE" id="PS50075">
    <property type="entry name" value="CARRIER"/>
    <property type="match status" value="2"/>
</dbReference>
<dbReference type="FunFam" id="3.40.47.10:FF:000019">
    <property type="entry name" value="Polyketide synthase type I"/>
    <property type="match status" value="1"/>
</dbReference>
<dbReference type="Pfam" id="PF00698">
    <property type="entry name" value="Acyl_transf_1"/>
    <property type="match status" value="1"/>
</dbReference>
<feature type="domain" description="PKS/mFAS DH" evidence="12">
    <location>
        <begin position="2284"/>
        <end position="2579"/>
    </location>
</feature>
<dbReference type="PROSITE" id="PS00012">
    <property type="entry name" value="PHOSPHOPANTETHEINE"/>
    <property type="match status" value="2"/>
</dbReference>
<dbReference type="PRINTS" id="PR01483">
    <property type="entry name" value="FASYNTHASE"/>
</dbReference>
<feature type="domain" description="Carrier" evidence="10">
    <location>
        <begin position="1267"/>
        <end position="1342"/>
    </location>
</feature>
<feature type="region of interest" description="Disordered" evidence="9">
    <location>
        <begin position="1342"/>
        <end position="1393"/>
    </location>
</feature>
<dbReference type="Gene3D" id="1.10.1200.10">
    <property type="entry name" value="ACP-like"/>
    <property type="match status" value="2"/>
</dbReference>
<evidence type="ECO:0000313" key="13">
    <source>
        <dbReference type="EMBL" id="MDT0433642.1"/>
    </source>
</evidence>
<feature type="domain" description="Ketosynthase family 3 (KS3)" evidence="11">
    <location>
        <begin position="1392"/>
        <end position="1816"/>
    </location>
</feature>
<feature type="active site" description="Proton donor; for dehydratase activity" evidence="8">
    <location>
        <position position="2483"/>
    </location>
</feature>
<feature type="region of interest" description="N-terminal hotdog fold" evidence="8">
    <location>
        <begin position="2284"/>
        <end position="2407"/>
    </location>
</feature>
<feature type="domain" description="Carrier" evidence="10">
    <location>
        <begin position="3109"/>
        <end position="3186"/>
    </location>
</feature>
<dbReference type="InterPro" id="IPR016039">
    <property type="entry name" value="Thiolase-like"/>
</dbReference>
<dbReference type="InterPro" id="IPR032821">
    <property type="entry name" value="PKS_assoc"/>
</dbReference>
<feature type="region of interest" description="Disordered" evidence="9">
    <location>
        <begin position="3187"/>
        <end position="3277"/>
    </location>
</feature>
<dbReference type="PROSITE" id="PS00606">
    <property type="entry name" value="KS3_1"/>
    <property type="match status" value="2"/>
</dbReference>
<dbReference type="Gene3D" id="3.30.70.3290">
    <property type="match status" value="2"/>
</dbReference>
<dbReference type="Pfam" id="PF00550">
    <property type="entry name" value="PP-binding"/>
    <property type="match status" value="2"/>
</dbReference>
<dbReference type="InterPro" id="IPR020806">
    <property type="entry name" value="PKS_PP-bd"/>
</dbReference>
<keyword evidence="3" id="KW-0597">Phosphoprotein</keyword>
<dbReference type="Proteomes" id="UP001183535">
    <property type="component" value="Unassembled WGS sequence"/>
</dbReference>
<dbReference type="GO" id="GO:0033068">
    <property type="term" value="P:macrolide biosynthetic process"/>
    <property type="evidence" value="ECO:0007669"/>
    <property type="project" value="UniProtKB-ARBA"/>
</dbReference>
<sequence>MDETNTPGGGRQTPLTRALGTIRSLRRQLGERQGNQPVAIIGAGLRLPGGIDTLDGYWTALAEGRDLVRPLPDHRKGPFADAWRGVPQRGGFLDEVLDFDAEFFGISPREARHLDPQHRLLLEVAWEAMEHAAVPADALAAARTGLYLGVMWQDYREWCQGEPDAYWATGNGHNFAAGRVAYALGLTGPALTVDTACSSSLVAVHLAVQALRRGECDLAFAAGANLIMSPATMRLVQETRSLSPDGLCKTFDSRANGFARGEGVGVVLLKRLDHALRDGDRVLGVIRGTAVNQDGRSSGFTAPNVLAQVSLIEAALSDAGLEPAAVGYAETHGTGTALGDPIEMAALATALGRRNGGAPLPVGAVKTNFGHLEGTAGVAGLIKATLCVSRRQVPPVVHFRHLNPRIDLSGTGITVPASLREWSPLSGDCASVSSFGMSGTNAHAVVGPPLPEERAEAPAASGPVTVTGFEISARNADALRERAAGYAAALEALDPADYPAFAHTATAGRTRMETRAHVTATGPAEAARALRALAEGRTSPETGPGRGAAAGERTPGERTAPGTVPGGAHDPGASVGALPRKVVDLPAYPWQRRRFAPRALPVAPVAAPSGDALPLVHEVTWQRADDVPAAAGEARPVVLAGDDTDLLGALAARAAALGVTGTVLAPSAPDLPGDWRHAPLPADADAWAATWNTESLDPDAPLLLALRATELPGAGAESDLPSPGPEAAAPRSGQGSGLPGSVPYGAGPGRAADATQASPADRRGLDPETGVAVTGPAAGLSGPRTGPEIGEADPAPTTGAPGPGPAPITGASDLAPTIDPLDSAPTPGAAAPELVTPGAELCAAVAAAVAGLARERGGARVFALTRGARRTRPEDTVAATDHGLLHGLAPVLGLELGAGWGGVVDLPGGPAGPADADLDALLRFVARETEGALAHRPAEDLAAVRDGVTLVARLTEMAAPDTGRPTVRPDATYLVTGGLGGVGRELTTELVALGARHLLLVGRRPADRLDAEATELLRRLDTEGVRVVYRPGGCGTAAAVAALRHDLRDMPPVRGVLHAAGTLERVPAADTGTAGFADSLRGKFAGAWLLHLASLDWPLDFFVTVSSVSAVWGTDRCAAYAAANGGLDALAAHRAGLGLPASSIAYGPWDLGESGMADSAARDGFARLGVGALDPATGRAALGARGSVAGHVVVCPLDGARFRAVMVRFRARGLLDATDRADHQDRTGTGAGATVAAVPAVPAVSTAPAEPSVVAELAALPERGRPAAARAHVARIVAAQLGFEDAESVRHDAGFFDLGLDSLMAVDLVDRLGQAFGVTLRAADVFDHPSVTRVTEYLLTLDPDPATDPTADSDPVADLAPAPGPGPGPTDVLRPAPAADPPPDASAAPDPHEPVAIVGMAGRFPQADSVDELWDLLRTGRDAVGPVPEGRYDTAAFHGDGDGPGRITTDQGGFLKDVSRFDAAFFGIPAREAENLDPQQRLLLESAWHALEDGGLDPHALRSTRTGVFVGVSYADYARLLAAPGADRVDAYYSTGTSLNAAAGRLAYVLGLNGPALAVDTACSSSLVALHLAVRSLRSGESDAALAGGVNVILDPTASVAASRAHMLSPDGRCRSFSADADGFVRAEGCAVLVLKRLRDARRDGDRVLAVIRGTAVNQDGASSGLTAPSGTAQRALLADALADARTDGRQVSYLEAHGTGTALGDPVELGAAWRVFGPGRKPDEPLHIGSVKSNIGHCESAAGMAAVVKTVLAMRHDLLPANLHFAAPNPHVDWADMNVRVVDTPTPWRSGTAPRVAGVSGFGLSGTNAHVVLADPPAGAPAATSDDPAGTPHLVPLSAPDAPGLERLTAAWRERLTGADDGELPGLAATATAGRAHFPHRRALLGRTRDELLARLADPPPARAGTGRPRIAFLFSGQGSQRFGMGRELYESEPVFRDVFDRCDRELAPALGGSLVELVLYGSDQRAVHETRVTQPALFALESALAALWESWGVVPDVVMGHSVGEITAAVHAGVMDLSAGLRLIARRGALMQGTRRGAMLAVRASEERLRTLLGGAALDVAAVNTADSTVVAGTPEEIDRFAARLTAEGVRGTRLTVSHAFHSRLLDPVLPELRATAAELDLGDPLTPLISNLTGRLAEPGTLDAGYWVRHAREPVRFHDGARLLAEQKVDVCLEIGPDATLVNLVRATGTVPAAGLLPSMRRGSTEHAGLAAAAATLYELGHDIDWAARRAPRRTPRAAAPLYPFAATTFWRGTTTAEPARPGTSPAPGTPGQGPATVPGAPPWGTPLRSPAIDGRVFVTERSTVYPPHLDDHRLFGTVQVAGASQTATVLSALSGDGGAVVLEDLHFPRALVLHDDERYEMQIVERDGTAGNRAVSVQSLLDPETGRWQEHLTARRPAGDPVGHREAPDPRAFAARAERHLGGEAFYRHLRGIGYLLGPSFSWVKDAWIHGDEALIRFEPPARMSEPAEEYAIHPGLLDSCLQSSVCFAVHDDAEPAHEEPALVIPFAAARVAFPGGSAAGRSLWGHVRADLRPAAGTGFHQVERADLHLFDDSGATVLAMDGFRFRLASRSVLRASLRRSTPHTWDLVTREVPDPGATTVDQAASRTAADPGATTVEQAASRTAPDPGPASGVRPTSRTVSDPDPGPAPAFVDRTASRTVAVVGAATPAGRLLTRALGERGHRAVPTDGASPFPGPAPDLVLDARFLAAPPADPRAATEAVLALATTLRAAPAAVPYAVLAGAGVPEAPLRETLWGLAASLEAEQRERRLLRVTLTDGWDADRLLRTLERILDDGAVETRVETGPDGTRVSRLVPATGTGTPAGPLTGAALVTGGLGGLGLSTAAILARNGCADLTLMSRSDPDAAARRALDALTVSGTRVRVLRGDVTDPGDCARAVAEATADQPLRRVLHLAGVTDDRAFDRVDRAAAKRVFAAKALGATILAEAVRGHDLDAFVLFSSASSVLGSAGQTVYAAANGYLNGLAERLRAEGVPATAVAWGPWTPEGEGGLAATEAVRRATARLGIGALTDDTAEPLLLAALAAREARTIAVDLAADRYTAALDGHPRARLLADAAGPPRDDRPAAAARPRGWFGAHLGTLAPDDRDEALAEFVRATAGETLGQQAARDDDTTFGDMGLDSIMVIDLRTRLSHALGVDLLATVALDHPTVPRLTAHVLGLLRPTPTDLDGAPQPTTDRTDHTARTARTDPTDHTDRTGRTERTGPSGPAERAEQQAPAEHSVPSQPSQPSQPSEPSRPSRPSEAPDPAEMSFDELLRAVRSDVSREGDSQA</sequence>
<feature type="active site" description="Proton acceptor; for dehydratase activity" evidence="8">
    <location>
        <position position="2316"/>
    </location>
</feature>
<dbReference type="InterPro" id="IPR013968">
    <property type="entry name" value="PKS_KR"/>
</dbReference>
<dbReference type="InterPro" id="IPR049551">
    <property type="entry name" value="PKS_DH_C"/>
</dbReference>
<dbReference type="InterPro" id="IPR049552">
    <property type="entry name" value="PKS_DH_N"/>
</dbReference>
<dbReference type="PANTHER" id="PTHR43775:SF51">
    <property type="entry name" value="INACTIVE PHENOLPHTHIOCEROL SYNTHESIS POLYKETIDE SYNTHASE TYPE I PKS1-RELATED"/>
    <property type="match status" value="1"/>
</dbReference>
<dbReference type="InterPro" id="IPR049900">
    <property type="entry name" value="PKS_mFAS_DH"/>
</dbReference>
<dbReference type="SMART" id="SM00823">
    <property type="entry name" value="PKS_PP"/>
    <property type="match status" value="2"/>
</dbReference>
<keyword evidence="5" id="KW-0045">Antibiotic biosynthesis</keyword>
<dbReference type="GO" id="GO:0016747">
    <property type="term" value="F:acyltransferase activity, transferring groups other than amino-acyl groups"/>
    <property type="evidence" value="ECO:0007669"/>
    <property type="project" value="UniProtKB-ARBA"/>
</dbReference>
<reference evidence="14" key="1">
    <citation type="submission" date="2023-07" db="EMBL/GenBank/DDBJ databases">
        <title>30 novel species of actinomycetes from the DSMZ collection.</title>
        <authorList>
            <person name="Nouioui I."/>
        </authorList>
    </citation>
    <scope>NUCLEOTIDE SEQUENCE [LARGE SCALE GENOMIC DNA]</scope>
    <source>
        <strain evidence="14">DSM 41981</strain>
    </source>
</reference>
<dbReference type="Pfam" id="PF00109">
    <property type="entry name" value="ketoacyl-synt"/>
    <property type="match status" value="2"/>
</dbReference>
<evidence type="ECO:0000256" key="4">
    <source>
        <dbReference type="ARBA" id="ARBA00022679"/>
    </source>
</evidence>
<feature type="region of interest" description="Disordered" evidence="9">
    <location>
        <begin position="2258"/>
        <end position="2292"/>
    </location>
</feature>
<keyword evidence="2" id="KW-0596">Phosphopantetheine</keyword>
<dbReference type="SUPFAM" id="SSF47336">
    <property type="entry name" value="ACP-like"/>
    <property type="match status" value="2"/>
</dbReference>
<evidence type="ECO:0000256" key="1">
    <source>
        <dbReference type="ARBA" id="ARBA00004792"/>
    </source>
</evidence>
<comment type="pathway">
    <text evidence="1">Antibiotic biosynthesis.</text>
</comment>
<dbReference type="RefSeq" id="WP_311638464.1">
    <property type="nucleotide sequence ID" value="NZ_JAVRES010000001.1"/>
</dbReference>
<dbReference type="InterPro" id="IPR018201">
    <property type="entry name" value="Ketoacyl_synth_AS"/>
</dbReference>
<dbReference type="Pfam" id="PF08659">
    <property type="entry name" value="KR"/>
    <property type="match status" value="2"/>
</dbReference>
<dbReference type="CDD" id="cd05274">
    <property type="entry name" value="KR_FAS_SDR_x"/>
    <property type="match status" value="1"/>
</dbReference>
<evidence type="ECO:0000256" key="9">
    <source>
        <dbReference type="SAM" id="MobiDB-lite"/>
    </source>
</evidence>
<comment type="caution">
    <text evidence="13">The sequence shown here is derived from an EMBL/GenBank/DDBJ whole genome shotgun (WGS) entry which is preliminary data.</text>
</comment>
<keyword evidence="14" id="KW-1185">Reference proteome</keyword>
<dbReference type="InterPro" id="IPR020807">
    <property type="entry name" value="PKS_DH"/>
</dbReference>
<feature type="region of interest" description="Disordered" evidence="9">
    <location>
        <begin position="2594"/>
        <end position="2657"/>
    </location>
</feature>
<evidence type="ECO:0000256" key="5">
    <source>
        <dbReference type="ARBA" id="ARBA00023194"/>
    </source>
</evidence>
<dbReference type="InterPro" id="IPR020841">
    <property type="entry name" value="PKS_Beta-ketoAc_synthase_dom"/>
</dbReference>
<evidence type="ECO:0000256" key="8">
    <source>
        <dbReference type="PROSITE-ProRule" id="PRU01363"/>
    </source>
</evidence>
<dbReference type="SUPFAM" id="SSF55048">
    <property type="entry name" value="Probable ACP-binding domain of malonyl-CoA ACP transacylase"/>
    <property type="match status" value="1"/>
</dbReference>
<protein>
    <submittedName>
        <fullName evidence="13">SDR family NAD(P)-dependent oxidoreductase</fullName>
    </submittedName>
</protein>
<dbReference type="InterPro" id="IPR001227">
    <property type="entry name" value="Ac_transferase_dom_sf"/>
</dbReference>
<evidence type="ECO:0000256" key="2">
    <source>
        <dbReference type="ARBA" id="ARBA00022450"/>
    </source>
</evidence>
<dbReference type="Pfam" id="PF16197">
    <property type="entry name" value="KAsynt_C_assoc"/>
    <property type="match status" value="2"/>
</dbReference>
<dbReference type="SMART" id="SM00822">
    <property type="entry name" value="PKS_KR"/>
    <property type="match status" value="2"/>
</dbReference>
<gene>
    <name evidence="13" type="ORF">RM877_02995</name>
</gene>
<dbReference type="SMART" id="SM00826">
    <property type="entry name" value="PKS_DH"/>
    <property type="match status" value="1"/>
</dbReference>
<dbReference type="InterPro" id="IPR036291">
    <property type="entry name" value="NAD(P)-bd_dom_sf"/>
</dbReference>
<dbReference type="Gene3D" id="3.40.366.10">
    <property type="entry name" value="Malonyl-Coenzyme A Acyl Carrier Protein, domain 2"/>
    <property type="match status" value="1"/>
</dbReference>
<feature type="region of interest" description="C-terminal hotdog fold" evidence="8">
    <location>
        <begin position="2422"/>
        <end position="2579"/>
    </location>
</feature>
<dbReference type="CDD" id="cd00833">
    <property type="entry name" value="PKS"/>
    <property type="match status" value="2"/>
</dbReference>
<feature type="region of interest" description="Disordered" evidence="9">
    <location>
        <begin position="2805"/>
        <end position="2826"/>
    </location>
</feature>
<dbReference type="GO" id="GO:0031177">
    <property type="term" value="F:phosphopantetheine binding"/>
    <property type="evidence" value="ECO:0007669"/>
    <property type="project" value="UniProtKB-ARBA"/>
</dbReference>
<dbReference type="InterPro" id="IPR014030">
    <property type="entry name" value="Ketoacyl_synth_N"/>
</dbReference>
<keyword evidence="4" id="KW-0808">Transferase</keyword>
<name>A0ABD5EJQ7_9ACTN</name>
<proteinExistence type="predicted"/>
<dbReference type="SUPFAM" id="SSF53901">
    <property type="entry name" value="Thiolase-like"/>
    <property type="match status" value="2"/>
</dbReference>
<dbReference type="InterPro" id="IPR016035">
    <property type="entry name" value="Acyl_Trfase/lysoPLipase"/>
</dbReference>
<dbReference type="InterPro" id="IPR009081">
    <property type="entry name" value="PP-bd_ACP"/>
</dbReference>
<dbReference type="InterPro" id="IPR036736">
    <property type="entry name" value="ACP-like_sf"/>
</dbReference>
<evidence type="ECO:0000259" key="11">
    <source>
        <dbReference type="PROSITE" id="PS52004"/>
    </source>
</evidence>
<dbReference type="PROSITE" id="PS52019">
    <property type="entry name" value="PKS_MFAS_DH"/>
    <property type="match status" value="1"/>
</dbReference>
<dbReference type="InterPro" id="IPR003965">
    <property type="entry name" value="Fatty_acid_synthase"/>
</dbReference>
<dbReference type="PROSITE" id="PS52004">
    <property type="entry name" value="KS3_2"/>
    <property type="match status" value="2"/>
</dbReference>
<dbReference type="InterPro" id="IPR014031">
    <property type="entry name" value="Ketoacyl_synth_C"/>
</dbReference>
<dbReference type="InterPro" id="IPR016036">
    <property type="entry name" value="Malonyl_transacylase_ACP-bd"/>
</dbReference>
<evidence type="ECO:0000256" key="7">
    <source>
        <dbReference type="ARBA" id="ARBA00023315"/>
    </source>
</evidence>
<feature type="domain" description="Ketosynthase family 3 (KS3)" evidence="11">
    <location>
        <begin position="35"/>
        <end position="448"/>
    </location>
</feature>
<dbReference type="Gene3D" id="3.10.129.110">
    <property type="entry name" value="Polyketide synthase dehydratase"/>
    <property type="match status" value="1"/>
</dbReference>
<dbReference type="EMBL" id="JAVRES010000001">
    <property type="protein sequence ID" value="MDT0433642.1"/>
    <property type="molecule type" value="Genomic_DNA"/>
</dbReference>
<feature type="compositionally biased region" description="Basic and acidic residues" evidence="9">
    <location>
        <begin position="3202"/>
        <end position="3227"/>
    </location>
</feature>
<keyword evidence="7" id="KW-0012">Acyltransferase</keyword>
<dbReference type="Pfam" id="PF21089">
    <property type="entry name" value="PKS_DH_N"/>
    <property type="match status" value="1"/>
</dbReference>
<dbReference type="InterPro" id="IPR050091">
    <property type="entry name" value="PKS_NRPS_Biosynth_Enz"/>
</dbReference>
<evidence type="ECO:0000259" key="12">
    <source>
        <dbReference type="PROSITE" id="PS52019"/>
    </source>
</evidence>
<dbReference type="SUPFAM" id="SSF52151">
    <property type="entry name" value="FabD/lysophospholipase-like"/>
    <property type="match status" value="1"/>
</dbReference>
<dbReference type="Gene3D" id="3.40.50.720">
    <property type="entry name" value="NAD(P)-binding Rossmann-like Domain"/>
    <property type="match status" value="2"/>
</dbReference>
<dbReference type="SMART" id="SM00825">
    <property type="entry name" value="PKS_KS"/>
    <property type="match status" value="2"/>
</dbReference>
<dbReference type="InterPro" id="IPR006162">
    <property type="entry name" value="Ppantetheine_attach_site"/>
</dbReference>
<accession>A0ABD5EJQ7</accession>
<evidence type="ECO:0000256" key="6">
    <source>
        <dbReference type="ARBA" id="ARBA00023268"/>
    </source>
</evidence>
<dbReference type="PANTHER" id="PTHR43775">
    <property type="entry name" value="FATTY ACID SYNTHASE"/>
    <property type="match status" value="1"/>
</dbReference>
<dbReference type="Pfam" id="PF02801">
    <property type="entry name" value="Ketoacyl-synt_C"/>
    <property type="match status" value="2"/>
</dbReference>
<dbReference type="InterPro" id="IPR042104">
    <property type="entry name" value="PKS_dehydratase_sf"/>
</dbReference>
<feature type="region of interest" description="Disordered" evidence="9">
    <location>
        <begin position="713"/>
        <end position="832"/>
    </location>
</feature>
<feature type="region of interest" description="Disordered" evidence="9">
    <location>
        <begin position="535"/>
        <end position="577"/>
    </location>
</feature>
<feature type="compositionally biased region" description="Low complexity" evidence="9">
    <location>
        <begin position="1342"/>
        <end position="1361"/>
    </location>
</feature>
<evidence type="ECO:0000256" key="3">
    <source>
        <dbReference type="ARBA" id="ARBA00022553"/>
    </source>
</evidence>
<dbReference type="SUPFAM" id="SSF51735">
    <property type="entry name" value="NAD(P)-binding Rossmann-fold domains"/>
    <property type="match status" value="3"/>
</dbReference>
<dbReference type="InterPro" id="IPR014043">
    <property type="entry name" value="Acyl_transferase_dom"/>
</dbReference>
<evidence type="ECO:0000259" key="10">
    <source>
        <dbReference type="PROSITE" id="PS50075"/>
    </source>
</evidence>
<dbReference type="InterPro" id="IPR057326">
    <property type="entry name" value="KR_dom"/>
</dbReference>
<organism evidence="13 14">
    <name type="scientific">Streptomyces doudnae</name>
    <dbReference type="NCBI Taxonomy" id="3075536"/>
    <lineage>
        <taxon>Bacteria</taxon>
        <taxon>Bacillati</taxon>
        <taxon>Actinomycetota</taxon>
        <taxon>Actinomycetes</taxon>
        <taxon>Kitasatosporales</taxon>
        <taxon>Streptomycetaceae</taxon>
        <taxon>Streptomyces</taxon>
    </lineage>
</organism>
<dbReference type="Gene3D" id="3.40.47.10">
    <property type="match status" value="2"/>
</dbReference>
<keyword evidence="6" id="KW-0511">Multifunctional enzyme</keyword>
<dbReference type="SMART" id="SM00827">
    <property type="entry name" value="PKS_AT"/>
    <property type="match status" value="1"/>
</dbReference>
<dbReference type="SMART" id="SM01294">
    <property type="entry name" value="PKS_PP_betabranch"/>
    <property type="match status" value="2"/>
</dbReference>
<feature type="compositionally biased region" description="Low complexity" evidence="9">
    <location>
        <begin position="3239"/>
        <end position="3267"/>
    </location>
</feature>